<dbReference type="OrthoDB" id="9795613at2"/>
<protein>
    <submittedName>
        <fullName evidence="2">Enoyl-CoA hydratase/isomerase family protein</fullName>
        <ecNumber evidence="2">4.2.1.17</ecNumber>
    </submittedName>
</protein>
<organism evidence="2 3">
    <name type="scientific">Phenylobacterium deserti</name>
    <dbReference type="NCBI Taxonomy" id="1914756"/>
    <lineage>
        <taxon>Bacteria</taxon>
        <taxon>Pseudomonadati</taxon>
        <taxon>Pseudomonadota</taxon>
        <taxon>Alphaproteobacteria</taxon>
        <taxon>Caulobacterales</taxon>
        <taxon>Caulobacteraceae</taxon>
        <taxon>Phenylobacterium</taxon>
    </lineage>
</organism>
<accession>A0A328AE42</accession>
<dbReference type="PANTHER" id="PTHR42964">
    <property type="entry name" value="ENOYL-COA HYDRATASE"/>
    <property type="match status" value="1"/>
</dbReference>
<proteinExistence type="inferred from homology"/>
<dbReference type="InterPro" id="IPR001753">
    <property type="entry name" value="Enoyl-CoA_hydra/iso"/>
</dbReference>
<evidence type="ECO:0000313" key="3">
    <source>
        <dbReference type="Proteomes" id="UP000249725"/>
    </source>
</evidence>
<dbReference type="InterPro" id="IPR051683">
    <property type="entry name" value="Enoyl-CoA_Hydratase/Isomerase"/>
</dbReference>
<dbReference type="SUPFAM" id="SSF52096">
    <property type="entry name" value="ClpP/crotonase"/>
    <property type="match status" value="1"/>
</dbReference>
<dbReference type="EC" id="4.2.1.17" evidence="2"/>
<comment type="caution">
    <text evidence="2">The sequence shown here is derived from an EMBL/GenBank/DDBJ whole genome shotgun (WGS) entry which is preliminary data.</text>
</comment>
<name>A0A328AE42_9CAUL</name>
<dbReference type="Proteomes" id="UP000249725">
    <property type="component" value="Unassembled WGS sequence"/>
</dbReference>
<evidence type="ECO:0000256" key="1">
    <source>
        <dbReference type="ARBA" id="ARBA00005254"/>
    </source>
</evidence>
<dbReference type="Gene3D" id="3.90.226.10">
    <property type="entry name" value="2-enoyl-CoA Hydratase, Chain A, domain 1"/>
    <property type="match status" value="1"/>
</dbReference>
<reference evidence="3" key="1">
    <citation type="submission" date="2018-05" db="EMBL/GenBank/DDBJ databases">
        <authorList>
            <person name="Li X."/>
        </authorList>
    </citation>
    <scope>NUCLEOTIDE SEQUENCE [LARGE SCALE GENOMIC DNA]</scope>
    <source>
        <strain evidence="3">YIM 73061</strain>
    </source>
</reference>
<dbReference type="CDD" id="cd06558">
    <property type="entry name" value="crotonase-like"/>
    <property type="match status" value="1"/>
</dbReference>
<comment type="similarity">
    <text evidence="1">Belongs to the enoyl-CoA hydratase/isomerase family.</text>
</comment>
<dbReference type="EMBL" id="QFYR01000005">
    <property type="protein sequence ID" value="RAK51028.1"/>
    <property type="molecule type" value="Genomic_DNA"/>
</dbReference>
<sequence>MTNPIVDPFVEAVDVSATTDLVRIEATAEGAVTVVLNRPERKNAFDADLISAMEEAFRTLAGAEGVRVMFIRGAGGMFSAGADLEWMRSAIDRTEADNRDDAHAMAVMLKQLADLPFLTVALIEGGAFGGGAGVACACDMAIATPDARFSFSEVRLGLIAATISPYVVQAIGPRQARALFATGRMFDAAYAEKIGLLSEVAPSAEALDLAHDRIAADILACAPGAVAESKRLVAEVYGHAIDNRLMDHTARRIAAARVSDEGQEGVRAFLERRKPRWASPNDEE</sequence>
<dbReference type="InterPro" id="IPR014748">
    <property type="entry name" value="Enoyl-CoA_hydra_C"/>
</dbReference>
<dbReference type="AlphaFoldDB" id="A0A328AE42"/>
<evidence type="ECO:0000313" key="2">
    <source>
        <dbReference type="EMBL" id="RAK51028.1"/>
    </source>
</evidence>
<keyword evidence="3" id="KW-1185">Reference proteome</keyword>
<dbReference type="Pfam" id="PF00378">
    <property type="entry name" value="ECH_1"/>
    <property type="match status" value="1"/>
</dbReference>
<dbReference type="PANTHER" id="PTHR42964:SF1">
    <property type="entry name" value="POLYKETIDE BIOSYNTHESIS ENOYL-COA HYDRATASE PKSH-RELATED"/>
    <property type="match status" value="1"/>
</dbReference>
<dbReference type="InterPro" id="IPR029045">
    <property type="entry name" value="ClpP/crotonase-like_dom_sf"/>
</dbReference>
<dbReference type="RefSeq" id="WP_111516338.1">
    <property type="nucleotide sequence ID" value="NZ_QFYR01000005.1"/>
</dbReference>
<gene>
    <name evidence="2" type="ORF">DJ018_17895</name>
</gene>
<dbReference type="GO" id="GO:0016853">
    <property type="term" value="F:isomerase activity"/>
    <property type="evidence" value="ECO:0007669"/>
    <property type="project" value="UniProtKB-KW"/>
</dbReference>
<dbReference type="Gene3D" id="1.10.12.10">
    <property type="entry name" value="Lyase 2-enoyl-coa Hydratase, Chain A, domain 2"/>
    <property type="match status" value="1"/>
</dbReference>
<dbReference type="GO" id="GO:0008300">
    <property type="term" value="P:isoprenoid catabolic process"/>
    <property type="evidence" value="ECO:0007669"/>
    <property type="project" value="TreeGrafter"/>
</dbReference>
<keyword evidence="2" id="KW-0413">Isomerase</keyword>
<keyword evidence="2" id="KW-0456">Lyase</keyword>
<dbReference type="GO" id="GO:0004300">
    <property type="term" value="F:enoyl-CoA hydratase activity"/>
    <property type="evidence" value="ECO:0007669"/>
    <property type="project" value="UniProtKB-EC"/>
</dbReference>